<dbReference type="AlphaFoldDB" id="A0A9P9J5Z4"/>
<feature type="compositionally biased region" description="Polar residues" evidence="1">
    <location>
        <begin position="170"/>
        <end position="181"/>
    </location>
</feature>
<dbReference type="Proteomes" id="UP000717696">
    <property type="component" value="Unassembled WGS sequence"/>
</dbReference>
<keyword evidence="3" id="KW-1185">Reference proteome</keyword>
<accession>A0A9P9J5Z4</accession>
<comment type="caution">
    <text evidence="2">The sequence shown here is derived from an EMBL/GenBank/DDBJ whole genome shotgun (WGS) entry which is preliminary data.</text>
</comment>
<evidence type="ECO:0000313" key="2">
    <source>
        <dbReference type="EMBL" id="KAH7152397.1"/>
    </source>
</evidence>
<name>A0A9P9J5Z4_9HYPO</name>
<protein>
    <submittedName>
        <fullName evidence="2">Uncharacterized protein</fullName>
    </submittedName>
</protein>
<proteinExistence type="predicted"/>
<dbReference type="OrthoDB" id="10653548at2759"/>
<organism evidence="2 3">
    <name type="scientific">Dactylonectria estremocensis</name>
    <dbReference type="NCBI Taxonomy" id="1079267"/>
    <lineage>
        <taxon>Eukaryota</taxon>
        <taxon>Fungi</taxon>
        <taxon>Dikarya</taxon>
        <taxon>Ascomycota</taxon>
        <taxon>Pezizomycotina</taxon>
        <taxon>Sordariomycetes</taxon>
        <taxon>Hypocreomycetidae</taxon>
        <taxon>Hypocreales</taxon>
        <taxon>Nectriaceae</taxon>
        <taxon>Dactylonectria</taxon>
    </lineage>
</organism>
<sequence length="275" mass="29429">MDVWPDQSSRKQRSEILEGVGRPMADEVSGGRALTWALGDGFTSRVALMSRVVVGWFASGEGCQGEPGSAIGGPDAWPAWAVNECKWPGQTRADKGSMGRQEPARIPFDNGQDQGGRKKALKQAKQASAGKCRQDEARPVEGANLRPDRAGRTGRTGPCPPSPPTVAATRENSPQRSNGRTPQCLGTVPWTAGALWPRPTVKSTQGLGPGLVRLPKCPGLPLLGWLLRTRSVKAQAVVEAYPVRPVVACSFILSRSRFRMHAGIMRKPNRPAGAP</sequence>
<evidence type="ECO:0000256" key="1">
    <source>
        <dbReference type="SAM" id="MobiDB-lite"/>
    </source>
</evidence>
<gene>
    <name evidence="2" type="ORF">B0J13DRAFT_522693</name>
</gene>
<feature type="region of interest" description="Disordered" evidence="1">
    <location>
        <begin position="89"/>
        <end position="186"/>
    </location>
</feature>
<dbReference type="EMBL" id="JAGMUU010000005">
    <property type="protein sequence ID" value="KAH7152397.1"/>
    <property type="molecule type" value="Genomic_DNA"/>
</dbReference>
<evidence type="ECO:0000313" key="3">
    <source>
        <dbReference type="Proteomes" id="UP000717696"/>
    </source>
</evidence>
<reference evidence="2" key="1">
    <citation type="journal article" date="2021" name="Nat. Commun.">
        <title>Genetic determinants of endophytism in the Arabidopsis root mycobiome.</title>
        <authorList>
            <person name="Mesny F."/>
            <person name="Miyauchi S."/>
            <person name="Thiergart T."/>
            <person name="Pickel B."/>
            <person name="Atanasova L."/>
            <person name="Karlsson M."/>
            <person name="Huettel B."/>
            <person name="Barry K.W."/>
            <person name="Haridas S."/>
            <person name="Chen C."/>
            <person name="Bauer D."/>
            <person name="Andreopoulos W."/>
            <person name="Pangilinan J."/>
            <person name="LaButti K."/>
            <person name="Riley R."/>
            <person name="Lipzen A."/>
            <person name="Clum A."/>
            <person name="Drula E."/>
            <person name="Henrissat B."/>
            <person name="Kohler A."/>
            <person name="Grigoriev I.V."/>
            <person name="Martin F.M."/>
            <person name="Hacquard S."/>
        </authorList>
    </citation>
    <scope>NUCLEOTIDE SEQUENCE</scope>
    <source>
        <strain evidence="2">MPI-CAGE-AT-0021</strain>
    </source>
</reference>